<gene>
    <name evidence="7" type="ORF">Lac1_12510</name>
</gene>
<accession>A0ABN6YV15</accession>
<dbReference type="Gene3D" id="3.90.550.10">
    <property type="entry name" value="Spore Coat Polysaccharide Biosynthesis Protein SpsA, Chain A"/>
    <property type="match status" value="1"/>
</dbReference>
<keyword evidence="8" id="KW-1185">Reference proteome</keyword>
<evidence type="ECO:0000256" key="4">
    <source>
        <dbReference type="ARBA" id="ARBA00022679"/>
    </source>
</evidence>
<keyword evidence="4 7" id="KW-0808">Transferase</keyword>
<evidence type="ECO:0000256" key="3">
    <source>
        <dbReference type="ARBA" id="ARBA00022676"/>
    </source>
</evidence>
<keyword evidence="5" id="KW-1133">Transmembrane helix</keyword>
<keyword evidence="5" id="KW-0472">Membrane</keyword>
<dbReference type="EMBL" id="AP027742">
    <property type="protein sequence ID" value="BDZ77068.1"/>
    <property type="molecule type" value="Genomic_DNA"/>
</dbReference>
<dbReference type="RefSeq" id="WP_256194477.1">
    <property type="nucleotide sequence ID" value="NZ_AP027742.1"/>
</dbReference>
<dbReference type="GO" id="GO:0016740">
    <property type="term" value="F:transferase activity"/>
    <property type="evidence" value="ECO:0007669"/>
    <property type="project" value="UniProtKB-KW"/>
</dbReference>
<dbReference type="PANTHER" id="PTHR43179">
    <property type="entry name" value="RHAMNOSYLTRANSFERASE WBBL"/>
    <property type="match status" value="1"/>
</dbReference>
<feature type="domain" description="Glycosyltransferase 2-like" evidence="6">
    <location>
        <begin position="5"/>
        <end position="176"/>
    </location>
</feature>
<reference evidence="8" key="1">
    <citation type="journal article" date="2023" name="Int. J. Syst. Evol. Microbiol.">
        <title>Claveliimonas bilis gen. nov., sp. nov., deoxycholic acid-producing bacteria isolated from human faeces, and reclassification of Sellimonas monacensis Zenner et al. 2021 as Claveliimonas monacensis comb. nov.</title>
        <authorList>
            <person name="Hisatomi A."/>
            <person name="Kastawa N.W.E.P.G."/>
            <person name="Song I."/>
            <person name="Ohkuma M."/>
            <person name="Fukiya S."/>
            <person name="Sakamoto M."/>
        </authorList>
    </citation>
    <scope>NUCLEOTIDE SEQUENCE [LARGE SCALE GENOMIC DNA]</scope>
    <source>
        <strain evidence="8">12BBH14</strain>
    </source>
</reference>
<keyword evidence="5" id="KW-0812">Transmembrane</keyword>
<evidence type="ECO:0000259" key="6">
    <source>
        <dbReference type="Pfam" id="PF00535"/>
    </source>
</evidence>
<dbReference type="InterPro" id="IPR029044">
    <property type="entry name" value="Nucleotide-diphossugar_trans"/>
</dbReference>
<comment type="pathway">
    <text evidence="1">Cell wall biogenesis; cell wall polysaccharide biosynthesis.</text>
</comment>
<dbReference type="PANTHER" id="PTHR43179:SF12">
    <property type="entry name" value="GALACTOFURANOSYLTRANSFERASE GLFT2"/>
    <property type="match status" value="1"/>
</dbReference>
<evidence type="ECO:0000256" key="1">
    <source>
        <dbReference type="ARBA" id="ARBA00004776"/>
    </source>
</evidence>
<organism evidence="7 8">
    <name type="scientific">Claveliimonas bilis</name>
    <dbReference type="NCBI Taxonomy" id="3028070"/>
    <lineage>
        <taxon>Bacteria</taxon>
        <taxon>Bacillati</taxon>
        <taxon>Bacillota</taxon>
        <taxon>Clostridia</taxon>
        <taxon>Lachnospirales</taxon>
        <taxon>Lachnospiraceae</taxon>
        <taxon>Claveliimonas</taxon>
    </lineage>
</organism>
<sequence length="317" mass="36345">MCKVTVVIPNYKGEKYLLPCLESVYEMTGIPVHVIVVDNGSTDSCIEKAKERYPQTEFICFSKNYGFCRAVNAGIKASRTSYVILLNNDTKVKEGFVENLLHRIEENERCFSVEAKMLQYQDQDKMDSAGTFYNALGWAFARGRDGKAKQYDRPCSVFAACAGAAIYRRDVFEKIGYFDERHFAYLEDIDVGYRARIYGYVNLYEPSAEVIHVGSASSGSRYNVFKTKYSSRNNVYLIYKNMPFLQILLNSPFLLAGFAVKTVFFFRKGLGKEYVKGLLAGVKICRKENKVSFQKGNLKNYLVIQAELWRNLFRKRS</sequence>
<dbReference type="InterPro" id="IPR001173">
    <property type="entry name" value="Glyco_trans_2-like"/>
</dbReference>
<dbReference type="Pfam" id="PF00535">
    <property type="entry name" value="Glycos_transf_2"/>
    <property type="match status" value="1"/>
</dbReference>
<evidence type="ECO:0000313" key="8">
    <source>
        <dbReference type="Proteomes" id="UP001305815"/>
    </source>
</evidence>
<comment type="similarity">
    <text evidence="2">Belongs to the glycosyltransferase 2 family.</text>
</comment>
<keyword evidence="3" id="KW-0328">Glycosyltransferase</keyword>
<protein>
    <submittedName>
        <fullName evidence="7">Glycosyl transferase</fullName>
    </submittedName>
</protein>
<dbReference type="SUPFAM" id="SSF53448">
    <property type="entry name" value="Nucleotide-diphospho-sugar transferases"/>
    <property type="match status" value="1"/>
</dbReference>
<evidence type="ECO:0000313" key="7">
    <source>
        <dbReference type="EMBL" id="BDZ77068.1"/>
    </source>
</evidence>
<name>A0ABN6YV15_9FIRM</name>
<evidence type="ECO:0000256" key="2">
    <source>
        <dbReference type="ARBA" id="ARBA00006739"/>
    </source>
</evidence>
<dbReference type="Proteomes" id="UP001305815">
    <property type="component" value="Chromosome"/>
</dbReference>
<evidence type="ECO:0000256" key="5">
    <source>
        <dbReference type="SAM" id="Phobius"/>
    </source>
</evidence>
<dbReference type="CDD" id="cd04186">
    <property type="entry name" value="GT_2_like_c"/>
    <property type="match status" value="1"/>
</dbReference>
<feature type="transmembrane region" description="Helical" evidence="5">
    <location>
        <begin position="244"/>
        <end position="266"/>
    </location>
</feature>
<proteinExistence type="inferred from homology"/>